<evidence type="ECO:0000313" key="2">
    <source>
        <dbReference type="Proteomes" id="UP001296104"/>
    </source>
</evidence>
<name>A0AAI8YW19_9PEZI</name>
<accession>A0AAI8YW19</accession>
<dbReference type="GO" id="GO:0032259">
    <property type="term" value="P:methylation"/>
    <property type="evidence" value="ECO:0007669"/>
    <property type="project" value="UniProtKB-KW"/>
</dbReference>
<dbReference type="EMBL" id="CAVMBE010000014">
    <property type="protein sequence ID" value="CAK3935992.1"/>
    <property type="molecule type" value="Genomic_DNA"/>
</dbReference>
<dbReference type="InterPro" id="IPR029063">
    <property type="entry name" value="SAM-dependent_MTases_sf"/>
</dbReference>
<keyword evidence="1" id="KW-0489">Methyltransferase</keyword>
<dbReference type="GO" id="GO:0008168">
    <property type="term" value="F:methyltransferase activity"/>
    <property type="evidence" value="ECO:0007669"/>
    <property type="project" value="UniProtKB-KW"/>
</dbReference>
<evidence type="ECO:0000313" key="1">
    <source>
        <dbReference type="EMBL" id="CAK3935992.1"/>
    </source>
</evidence>
<dbReference type="Pfam" id="PF13489">
    <property type="entry name" value="Methyltransf_23"/>
    <property type="match status" value="1"/>
</dbReference>
<dbReference type="CDD" id="cd02440">
    <property type="entry name" value="AdoMet_MTases"/>
    <property type="match status" value="1"/>
</dbReference>
<proteinExistence type="predicted"/>
<keyword evidence="1" id="KW-0808">Transferase</keyword>
<dbReference type="PANTHER" id="PTHR43591:SF24">
    <property type="entry name" value="2-METHOXY-6-POLYPRENYL-1,4-BENZOQUINOL METHYLASE, MITOCHONDRIAL"/>
    <property type="match status" value="1"/>
</dbReference>
<gene>
    <name evidence="1" type="ORF">LECACI_7A003015</name>
</gene>
<organism evidence="1 2">
    <name type="scientific">Lecanosticta acicola</name>
    <dbReference type="NCBI Taxonomy" id="111012"/>
    <lineage>
        <taxon>Eukaryota</taxon>
        <taxon>Fungi</taxon>
        <taxon>Dikarya</taxon>
        <taxon>Ascomycota</taxon>
        <taxon>Pezizomycotina</taxon>
        <taxon>Dothideomycetes</taxon>
        <taxon>Dothideomycetidae</taxon>
        <taxon>Mycosphaerellales</taxon>
        <taxon>Mycosphaerellaceae</taxon>
        <taxon>Lecanosticta</taxon>
    </lineage>
</organism>
<comment type="caution">
    <text evidence="1">The sequence shown here is derived from an EMBL/GenBank/DDBJ whole genome shotgun (WGS) entry which is preliminary data.</text>
</comment>
<dbReference type="SUPFAM" id="SSF53335">
    <property type="entry name" value="S-adenosyl-L-methionine-dependent methyltransferases"/>
    <property type="match status" value="1"/>
</dbReference>
<dbReference type="PANTHER" id="PTHR43591">
    <property type="entry name" value="METHYLTRANSFERASE"/>
    <property type="match status" value="1"/>
</dbReference>
<dbReference type="Proteomes" id="UP001296104">
    <property type="component" value="Unassembled WGS sequence"/>
</dbReference>
<reference evidence="1" key="1">
    <citation type="submission" date="2023-11" db="EMBL/GenBank/DDBJ databases">
        <authorList>
            <person name="Alioto T."/>
            <person name="Alioto T."/>
            <person name="Gomez Garrido J."/>
        </authorList>
    </citation>
    <scope>NUCLEOTIDE SEQUENCE</scope>
</reference>
<dbReference type="AlphaFoldDB" id="A0AAI8YW19"/>
<protein>
    <submittedName>
        <fullName evidence="1">S-adenosyl-L-methionine-dependent methyltransferase</fullName>
    </submittedName>
</protein>
<dbReference type="Gene3D" id="3.40.50.150">
    <property type="entry name" value="Vaccinia Virus protein VP39"/>
    <property type="match status" value="1"/>
</dbReference>
<keyword evidence="2" id="KW-1185">Reference proteome</keyword>
<sequence>MQMELDGVEVEARESADAFSDGDSGYDEGYLSTESVQSSIFEYEQENGRTYHAFRRGKYVIPNDEGEQERMDIHYHGVRLVLKERHFVCPIRNPRKVLDIGTGTGIWAIDMADDYPMSEVIGVDLSPIQPTAVPPNLEFQIMDADETWTFNQEFDFVHSRLMNGFSVKSWSHFYEQAFKSMTPGGWVENQEFDLNFSADDGSLPPDAAVVRWQNLWEEGIQRFGLTSRCYPEKMKQQMEDAGFINVTVRPYKFPMGPWPKDKRLRQAGIYLLVGMYEGLQGLSVRTFTQGLGWSLAEMETLLMEVRNDFKSKRIHMYLPVYVVYGQKPPLSTK</sequence>